<keyword evidence="4" id="KW-1185">Reference proteome</keyword>
<feature type="compositionally biased region" description="Polar residues" evidence="1">
    <location>
        <begin position="44"/>
        <end position="57"/>
    </location>
</feature>
<dbReference type="Pfam" id="PF19280">
    <property type="entry name" value="CERK_C"/>
    <property type="match status" value="1"/>
</dbReference>
<dbReference type="PANTHER" id="PTHR12358">
    <property type="entry name" value="SPHINGOSINE KINASE"/>
    <property type="match status" value="1"/>
</dbReference>
<dbReference type="InterPro" id="IPR017438">
    <property type="entry name" value="ATP-NAD_kinase_N"/>
</dbReference>
<dbReference type="OrthoDB" id="3853857at2759"/>
<evidence type="ECO:0000259" key="2">
    <source>
        <dbReference type="PROSITE" id="PS50146"/>
    </source>
</evidence>
<dbReference type="Pfam" id="PF25382">
    <property type="entry name" value="PH_CERK"/>
    <property type="match status" value="1"/>
</dbReference>
<proteinExistence type="predicted"/>
<dbReference type="SMART" id="SM00046">
    <property type="entry name" value="DAGKc"/>
    <property type="match status" value="1"/>
</dbReference>
<dbReference type="SUPFAM" id="SSF111331">
    <property type="entry name" value="NAD kinase/diacylglycerol kinase-like"/>
    <property type="match status" value="1"/>
</dbReference>
<dbReference type="InterPro" id="IPR057465">
    <property type="entry name" value="CERK_PH"/>
</dbReference>
<dbReference type="InterPro" id="IPR001206">
    <property type="entry name" value="Diacylglycerol_kinase_cat_dom"/>
</dbReference>
<dbReference type="GO" id="GO:0001727">
    <property type="term" value="F:lipid kinase activity"/>
    <property type="evidence" value="ECO:0007669"/>
    <property type="project" value="TreeGrafter"/>
</dbReference>
<reference evidence="3" key="1">
    <citation type="thesis" date="2020" institute="ProQuest LLC" country="789 East Eisenhower Parkway, Ann Arbor, MI, USA">
        <title>Comparative Genomics and Chromosome Evolution.</title>
        <authorList>
            <person name="Mudd A.B."/>
        </authorList>
    </citation>
    <scope>NUCLEOTIDE SEQUENCE</scope>
    <source>
        <strain evidence="3">Female2</strain>
        <tissue evidence="3">Blood</tissue>
    </source>
</reference>
<feature type="compositionally biased region" description="Basic and acidic residues" evidence="1">
    <location>
        <begin position="58"/>
        <end position="67"/>
    </location>
</feature>
<protein>
    <recommendedName>
        <fullName evidence="2">DAGKc domain-containing protein</fullName>
    </recommendedName>
</protein>
<name>A0A8T2ILK0_9PIPI</name>
<evidence type="ECO:0000313" key="3">
    <source>
        <dbReference type="EMBL" id="KAG8432507.1"/>
    </source>
</evidence>
<dbReference type="AlphaFoldDB" id="A0A8T2ILK0"/>
<feature type="region of interest" description="Disordered" evidence="1">
    <location>
        <begin position="1"/>
        <end position="67"/>
    </location>
</feature>
<dbReference type="Gene3D" id="3.40.50.10330">
    <property type="entry name" value="Probable inorganic polyphosphate/atp-NAD kinase, domain 1"/>
    <property type="match status" value="1"/>
</dbReference>
<dbReference type="InterPro" id="IPR016064">
    <property type="entry name" value="NAD/diacylglycerol_kinase_sf"/>
</dbReference>
<dbReference type="GO" id="GO:0006665">
    <property type="term" value="P:sphingolipid metabolic process"/>
    <property type="evidence" value="ECO:0007669"/>
    <property type="project" value="TreeGrafter"/>
</dbReference>
<dbReference type="EMBL" id="JAACNH010000009">
    <property type="protein sequence ID" value="KAG8432507.1"/>
    <property type="molecule type" value="Genomic_DNA"/>
</dbReference>
<gene>
    <name evidence="3" type="ORF">GDO86_016958</name>
</gene>
<dbReference type="InterPro" id="IPR045363">
    <property type="entry name" value="CERK_C"/>
</dbReference>
<feature type="domain" description="DAGKc" evidence="2">
    <location>
        <begin position="195"/>
        <end position="344"/>
    </location>
</feature>
<dbReference type="Proteomes" id="UP000812440">
    <property type="component" value="Chromosome 9"/>
</dbReference>
<accession>A0A8T2ILK0</accession>
<dbReference type="InterPro" id="IPR050187">
    <property type="entry name" value="Lipid_Phosphate_FormReg"/>
</dbReference>
<evidence type="ECO:0000313" key="4">
    <source>
        <dbReference type="Proteomes" id="UP000812440"/>
    </source>
</evidence>
<dbReference type="Gene3D" id="2.60.200.40">
    <property type="match status" value="1"/>
</dbReference>
<evidence type="ECO:0000256" key="1">
    <source>
        <dbReference type="SAM" id="MobiDB-lite"/>
    </source>
</evidence>
<sequence>MGMKSLRLPNSARRVSAWTESLEDDEPSYRPGQFAQKRGDSASHPLSSQCDRWSSSTDRSDHVRGRGESWEGLSCQMPVLLRGIFEIQKRSCDVVLTCSHLSWSPIQPDGPAIATMEQQQKEEFVELSDMFSVKVKRRRAAGKNKGGTLLGITIFICVRKGQMLKDDYINLYNQSEDFCEIWFKQLKEILNGFPNRPKSLKIIINPQSHKGEASRLYSDRVAPLFKLADIQTNVTETKYTGHALTLLKECELQEYDGVVCIGGDGTASEVVHGLLLRAQIDAGRNIDSIFTPVRASLPLGIIPAGSTNILAYSLHGVKKAVTATLHIIMGNIQPVDACSFSTNNKLLRFGFSSMFGFGGRTLALAEKNRWMPSTQRREYAFLKTLANLKSENCVLTFYPVKHEEFKDHNGLEILMIIPTIYCNIPKKKKDQAINQYMEDPWKLLQGDLLNLSIMTIPCLCSMAPRGLAPNTRLNDGTMAVNIAWNTSRQDFVRHLKRFATLKNPFSFPFTETYLVEEIKISRKMEATAEQNGIINSNSVEEIGLWNIDGDLVEVSSDVHVRKHNLNDTDTRGVEEKTGLSQCVPAFLYIGHLR</sequence>
<dbReference type="GO" id="GO:0016020">
    <property type="term" value="C:membrane"/>
    <property type="evidence" value="ECO:0007669"/>
    <property type="project" value="GOC"/>
</dbReference>
<dbReference type="PROSITE" id="PS50146">
    <property type="entry name" value="DAGK"/>
    <property type="match status" value="1"/>
</dbReference>
<organism evidence="3 4">
    <name type="scientific">Hymenochirus boettgeri</name>
    <name type="common">Congo dwarf clawed frog</name>
    <dbReference type="NCBI Taxonomy" id="247094"/>
    <lineage>
        <taxon>Eukaryota</taxon>
        <taxon>Metazoa</taxon>
        <taxon>Chordata</taxon>
        <taxon>Craniata</taxon>
        <taxon>Vertebrata</taxon>
        <taxon>Euteleostomi</taxon>
        <taxon>Amphibia</taxon>
        <taxon>Batrachia</taxon>
        <taxon>Anura</taxon>
        <taxon>Pipoidea</taxon>
        <taxon>Pipidae</taxon>
        <taxon>Pipinae</taxon>
        <taxon>Hymenochirus</taxon>
    </lineage>
</organism>
<dbReference type="Pfam" id="PF00781">
    <property type="entry name" value="DAGK_cat"/>
    <property type="match status" value="1"/>
</dbReference>
<dbReference type="PANTHER" id="PTHR12358:SF26">
    <property type="entry name" value="CERAMIDE KINASE-LIKE PROTEIN"/>
    <property type="match status" value="1"/>
</dbReference>
<comment type="caution">
    <text evidence="3">The sequence shown here is derived from an EMBL/GenBank/DDBJ whole genome shotgun (WGS) entry which is preliminary data.</text>
</comment>